<evidence type="ECO:0000313" key="4">
    <source>
        <dbReference type="Proteomes" id="UP000054107"/>
    </source>
</evidence>
<dbReference type="GO" id="GO:0070086">
    <property type="term" value="P:ubiquitin-dependent endocytosis"/>
    <property type="evidence" value="ECO:0007669"/>
    <property type="project" value="TreeGrafter"/>
</dbReference>
<accession>A0A0B7N9L2</accession>
<dbReference type="Pfam" id="PF00339">
    <property type="entry name" value="Arrestin_N"/>
    <property type="match status" value="1"/>
</dbReference>
<dbReference type="OrthoDB" id="2333384at2759"/>
<dbReference type="STRING" id="35722.A0A0B7N9L2"/>
<feature type="domain" description="Arrestin-like N-terminal" evidence="2">
    <location>
        <begin position="37"/>
        <end position="158"/>
    </location>
</feature>
<sequence>MPIAVPFLTGNKQLSIELAEPVVLLRGLPSDPTTHVLRGEVELMLSRPTSASQVLVNLVGKSNMLWPEGLGSRASKVYHEKTILDQTIILDNRPEDGQMLPAGLNRWPFEFLIPNRMVETIEDEMAQVYYFVSATVQRPGLGTPNLRCRRNILLLRTLSWSDDVIASHALPTTSIVAERKTDACDATIYIEKSIVSSGTQFPISIVLTTQMKNVSLEAINVTLTEKRLYQVPEYTARRAELHDFKLQLASVTDMTDPEQMIQALVPASDIPLQQIRRVLSAKNAHIPLGSNPFQYKFIFTLPNCLTLNHTTYFKEMNFQHHLKIDIELSVPSTAVKPNSELSSTSHHAAPEIVKTVERTHIHMETPITILDCRLKEDFTTLPTYQESMSDTAVNEEDAEDVLKKRAGFFICPCYVDYKKKSSKLNGKERMMIRQNNGVESLPSSQNSSTENLLLLPPPPYNK</sequence>
<proteinExistence type="predicted"/>
<evidence type="ECO:0000256" key="1">
    <source>
        <dbReference type="SAM" id="MobiDB-lite"/>
    </source>
</evidence>
<dbReference type="InterPro" id="IPR014752">
    <property type="entry name" value="Arrestin-like_C"/>
</dbReference>
<dbReference type="PANTHER" id="PTHR11188">
    <property type="entry name" value="ARRESTIN DOMAIN CONTAINING PROTEIN"/>
    <property type="match status" value="1"/>
</dbReference>
<dbReference type="Proteomes" id="UP000054107">
    <property type="component" value="Unassembled WGS sequence"/>
</dbReference>
<dbReference type="Gene3D" id="2.60.40.640">
    <property type="match status" value="1"/>
</dbReference>
<dbReference type="GO" id="GO:0031625">
    <property type="term" value="F:ubiquitin protein ligase binding"/>
    <property type="evidence" value="ECO:0007669"/>
    <property type="project" value="TreeGrafter"/>
</dbReference>
<name>A0A0B7N9L2_9FUNG</name>
<protein>
    <recommendedName>
        <fullName evidence="2">Arrestin-like N-terminal domain-containing protein</fullName>
    </recommendedName>
</protein>
<dbReference type="InterPro" id="IPR011021">
    <property type="entry name" value="Arrestin-like_N"/>
</dbReference>
<feature type="region of interest" description="Disordered" evidence="1">
    <location>
        <begin position="438"/>
        <end position="462"/>
    </location>
</feature>
<dbReference type="InterPro" id="IPR014756">
    <property type="entry name" value="Ig_E-set"/>
</dbReference>
<gene>
    <name evidence="3" type="primary">PARPA_06021.1 scaffold 20352</name>
</gene>
<organism evidence="3 4">
    <name type="scientific">Parasitella parasitica</name>
    <dbReference type="NCBI Taxonomy" id="35722"/>
    <lineage>
        <taxon>Eukaryota</taxon>
        <taxon>Fungi</taxon>
        <taxon>Fungi incertae sedis</taxon>
        <taxon>Mucoromycota</taxon>
        <taxon>Mucoromycotina</taxon>
        <taxon>Mucoromycetes</taxon>
        <taxon>Mucorales</taxon>
        <taxon>Mucorineae</taxon>
        <taxon>Mucoraceae</taxon>
        <taxon>Parasitella</taxon>
    </lineage>
</organism>
<dbReference type="PANTHER" id="PTHR11188:SF17">
    <property type="entry name" value="FI21816P1"/>
    <property type="match status" value="1"/>
</dbReference>
<dbReference type="GO" id="GO:0030674">
    <property type="term" value="F:protein-macromolecule adaptor activity"/>
    <property type="evidence" value="ECO:0007669"/>
    <property type="project" value="TreeGrafter"/>
</dbReference>
<dbReference type="InterPro" id="IPR050357">
    <property type="entry name" value="Arrestin_domain-protein"/>
</dbReference>
<reference evidence="3 4" key="1">
    <citation type="submission" date="2014-09" db="EMBL/GenBank/DDBJ databases">
        <authorList>
            <person name="Ellenberger Sabrina"/>
        </authorList>
    </citation>
    <scope>NUCLEOTIDE SEQUENCE [LARGE SCALE GENOMIC DNA]</scope>
    <source>
        <strain evidence="3 4">CBS 412.66</strain>
    </source>
</reference>
<dbReference type="AlphaFoldDB" id="A0A0B7N9L2"/>
<dbReference type="GO" id="GO:0005886">
    <property type="term" value="C:plasma membrane"/>
    <property type="evidence" value="ECO:0007669"/>
    <property type="project" value="TreeGrafter"/>
</dbReference>
<keyword evidence="4" id="KW-1185">Reference proteome</keyword>
<evidence type="ECO:0000259" key="2">
    <source>
        <dbReference type="Pfam" id="PF00339"/>
    </source>
</evidence>
<feature type="compositionally biased region" description="Polar residues" evidence="1">
    <location>
        <begin position="438"/>
        <end position="451"/>
    </location>
</feature>
<dbReference type="GO" id="GO:0005829">
    <property type="term" value="C:cytosol"/>
    <property type="evidence" value="ECO:0007669"/>
    <property type="project" value="TreeGrafter"/>
</dbReference>
<dbReference type="EMBL" id="LN727315">
    <property type="protein sequence ID" value="CEP12108.1"/>
    <property type="molecule type" value="Genomic_DNA"/>
</dbReference>
<evidence type="ECO:0000313" key="3">
    <source>
        <dbReference type="EMBL" id="CEP12108.1"/>
    </source>
</evidence>
<dbReference type="SUPFAM" id="SSF81296">
    <property type="entry name" value="E set domains"/>
    <property type="match status" value="1"/>
</dbReference>